<organism evidence="2 3">
    <name type="scientific">Acetobacterium paludosum</name>
    <dbReference type="NCBI Taxonomy" id="52693"/>
    <lineage>
        <taxon>Bacteria</taxon>
        <taxon>Bacillati</taxon>
        <taxon>Bacillota</taxon>
        <taxon>Clostridia</taxon>
        <taxon>Eubacteriales</taxon>
        <taxon>Eubacteriaceae</taxon>
        <taxon>Acetobacterium</taxon>
    </lineage>
</organism>
<evidence type="ECO:0000313" key="2">
    <source>
        <dbReference type="EMBL" id="MBC3887845.1"/>
    </source>
</evidence>
<reference evidence="2" key="1">
    <citation type="submission" date="2019-10" db="EMBL/GenBank/DDBJ databases">
        <authorList>
            <person name="Ross D.E."/>
            <person name="Gulliver D."/>
        </authorList>
    </citation>
    <scope>NUCLEOTIDE SEQUENCE</scope>
    <source>
        <strain evidence="2">DER-2019</strain>
    </source>
</reference>
<dbReference type="EMBL" id="WJBD01000005">
    <property type="protein sequence ID" value="MBC3887845.1"/>
    <property type="molecule type" value="Genomic_DNA"/>
</dbReference>
<dbReference type="Proteomes" id="UP000616595">
    <property type="component" value="Unassembled WGS sequence"/>
</dbReference>
<dbReference type="RefSeq" id="WP_148567348.1">
    <property type="nucleotide sequence ID" value="NZ_RXYA01000009.1"/>
</dbReference>
<name>A0A923HV64_9FIRM</name>
<dbReference type="OrthoDB" id="3242975at2"/>
<gene>
    <name evidence="2" type="ORF">GH810_05930</name>
</gene>
<proteinExistence type="predicted"/>
<accession>A0A923HV64</accession>
<sequence>MAPDDSGRSWIAPTGAERAENNHIQPNTGDHIRPDPVGAIPNRPQRLATRQRIWLHTQYLTLLEDQEAILYAATPATRQCTRERIALAKAWLEEDAAVLVNQTQALMAVIDGLIEPRVQEIMARRYLKNQPFADIAAAMAYDLRWVYRLHQRGLLAADGSSAI</sequence>
<comment type="caution">
    <text evidence="2">The sequence shown here is derived from an EMBL/GenBank/DDBJ whole genome shotgun (WGS) entry which is preliminary data.</text>
</comment>
<dbReference type="AlphaFoldDB" id="A0A923HV64"/>
<keyword evidence="3" id="KW-1185">Reference proteome</keyword>
<feature type="region of interest" description="Disordered" evidence="1">
    <location>
        <begin position="1"/>
        <end position="36"/>
    </location>
</feature>
<protein>
    <submittedName>
        <fullName evidence="2">Uncharacterized protein</fullName>
    </submittedName>
</protein>
<reference evidence="2" key="2">
    <citation type="submission" date="2020-10" db="EMBL/GenBank/DDBJ databases">
        <title>Comparative genomics of the Acetobacterium genus.</title>
        <authorList>
            <person name="Marshall C."/>
            <person name="May H."/>
            <person name="Norman S."/>
        </authorList>
    </citation>
    <scope>NUCLEOTIDE SEQUENCE</scope>
    <source>
        <strain evidence="2">DER-2019</strain>
    </source>
</reference>
<evidence type="ECO:0000313" key="3">
    <source>
        <dbReference type="Proteomes" id="UP000616595"/>
    </source>
</evidence>
<evidence type="ECO:0000256" key="1">
    <source>
        <dbReference type="SAM" id="MobiDB-lite"/>
    </source>
</evidence>